<dbReference type="InterPro" id="IPR001173">
    <property type="entry name" value="Glyco_trans_2-like"/>
</dbReference>
<evidence type="ECO:0000259" key="1">
    <source>
        <dbReference type="Pfam" id="PF00535"/>
    </source>
</evidence>
<dbReference type="PANTHER" id="PTHR10859:SF91">
    <property type="entry name" value="DOLICHYL-PHOSPHATE BETA-GLUCOSYLTRANSFERASE"/>
    <property type="match status" value="1"/>
</dbReference>
<gene>
    <name evidence="2" type="ORF">ACFSAV_00395</name>
</gene>
<dbReference type="PANTHER" id="PTHR10859">
    <property type="entry name" value="GLYCOSYL TRANSFERASE"/>
    <property type="match status" value="1"/>
</dbReference>
<keyword evidence="3" id="KW-1185">Reference proteome</keyword>
<evidence type="ECO:0000313" key="3">
    <source>
        <dbReference type="Proteomes" id="UP001597420"/>
    </source>
</evidence>
<dbReference type="RefSeq" id="WP_379094911.1">
    <property type="nucleotide sequence ID" value="NZ_JAUNLA010000004.1"/>
</dbReference>
<feature type="domain" description="Glycosyltransferase 2-like" evidence="1">
    <location>
        <begin position="9"/>
        <end position="161"/>
    </location>
</feature>
<reference evidence="3" key="1">
    <citation type="journal article" date="2019" name="Int. J. Syst. Evol. Microbiol.">
        <title>The Global Catalogue of Microorganisms (GCM) 10K type strain sequencing project: providing services to taxonomists for standard genome sequencing and annotation.</title>
        <authorList>
            <consortium name="The Broad Institute Genomics Platform"/>
            <consortium name="The Broad Institute Genome Sequencing Center for Infectious Disease"/>
            <person name="Wu L."/>
            <person name="Ma J."/>
        </authorList>
    </citation>
    <scope>NUCLEOTIDE SEQUENCE [LARGE SCALE GENOMIC DNA]</scope>
    <source>
        <strain evidence="3">CCM 7950</strain>
    </source>
</reference>
<organism evidence="2 3">
    <name type="scientific">Pasteurella oralis</name>
    <dbReference type="NCBI Taxonomy" id="1071947"/>
    <lineage>
        <taxon>Bacteria</taxon>
        <taxon>Pseudomonadati</taxon>
        <taxon>Pseudomonadota</taxon>
        <taxon>Gammaproteobacteria</taxon>
        <taxon>Pasteurellales</taxon>
        <taxon>Pasteurellaceae</taxon>
        <taxon>Pasteurella</taxon>
    </lineage>
</organism>
<dbReference type="Proteomes" id="UP001597420">
    <property type="component" value="Unassembled WGS sequence"/>
</dbReference>
<proteinExistence type="predicted"/>
<sequence length="243" mass="27863">MNSVFNPIVLIPHYNHSQTLVHVVERVRQFQLPILIVDDGSSKMHRSLLSSLEKQDGIFVIYRAENGGKGAAVKTGLLEAFKQGFSHALQVDADGQHNLSDVEKMLTQSKLQPQALVCGRPIYGEDAPKARLYGRKITNFWIMVNTLSTDIHDGMCGFRIYPLATTITLLEQESIGDYMDFDIDILVRLHWRKIPIVWIDTSVKYELNGTSHFRAWKDNWLISKMHARLFFAMLKRFLMGKMK</sequence>
<comment type="caution">
    <text evidence="2">The sequence shown here is derived from an EMBL/GenBank/DDBJ whole genome shotgun (WGS) entry which is preliminary data.</text>
</comment>
<dbReference type="CDD" id="cd04179">
    <property type="entry name" value="DPM_DPG-synthase_like"/>
    <property type="match status" value="1"/>
</dbReference>
<evidence type="ECO:0000313" key="2">
    <source>
        <dbReference type="EMBL" id="MFD1804847.1"/>
    </source>
</evidence>
<dbReference type="SUPFAM" id="SSF53448">
    <property type="entry name" value="Nucleotide-diphospho-sugar transferases"/>
    <property type="match status" value="1"/>
</dbReference>
<dbReference type="InterPro" id="IPR029044">
    <property type="entry name" value="Nucleotide-diphossugar_trans"/>
</dbReference>
<dbReference type="Gene3D" id="3.90.550.10">
    <property type="entry name" value="Spore Coat Polysaccharide Biosynthesis Protein SpsA, Chain A"/>
    <property type="match status" value="1"/>
</dbReference>
<accession>A0ABW4NQF5</accession>
<dbReference type="Pfam" id="PF00535">
    <property type="entry name" value="Glycos_transf_2"/>
    <property type="match status" value="1"/>
</dbReference>
<dbReference type="EMBL" id="JBHUFP010000001">
    <property type="protein sequence ID" value="MFD1804847.1"/>
    <property type="molecule type" value="Genomic_DNA"/>
</dbReference>
<protein>
    <submittedName>
        <fullName evidence="2">Glycosyltransferase family 2 protein</fullName>
    </submittedName>
</protein>
<name>A0ABW4NQF5_9PAST</name>